<dbReference type="Proteomes" id="UP000192536">
    <property type="component" value="Unassembled WGS sequence"/>
</dbReference>
<gene>
    <name evidence="1" type="ORF">BS640_08260</name>
</gene>
<dbReference type="EMBL" id="MRWE01000011">
    <property type="protein sequence ID" value="ORJ25873.1"/>
    <property type="molecule type" value="Genomic_DNA"/>
</dbReference>
<evidence type="ECO:0000313" key="2">
    <source>
        <dbReference type="Proteomes" id="UP000192536"/>
    </source>
</evidence>
<protein>
    <submittedName>
        <fullName evidence="1">Uncharacterized protein</fullName>
    </submittedName>
</protein>
<accession>A0A1X0WGN1</accession>
<dbReference type="RefSeq" id="WP_084912352.1">
    <property type="nucleotide sequence ID" value="NZ_MRWE01000011.1"/>
</dbReference>
<comment type="caution">
    <text evidence="1">The sequence shown here is derived from an EMBL/GenBank/DDBJ whole genome shotgun (WGS) entry which is preliminary data.</text>
</comment>
<sequence>MVEKIKYFSHKRSILAAKAIFLMSLTGCTSTSSSVFLPPVVEGCVTDSINFDSRPEVLYQQMTQCIKDGNTQQVTVLYAEAGTMTWYYSLVESSEANRIRHNGLLAESLGALNKSQKSRLSTSLEQNLNNSDAKARLCAQIIIPLIQTTRNDAPIHQQFWDMAKEGYLHCNKQN</sequence>
<keyword evidence="2" id="KW-1185">Reference proteome</keyword>
<name>A0A1X0WGN1_9GAMM</name>
<organism evidence="1 2">
    <name type="scientific">Rouxiella badensis</name>
    <dbReference type="NCBI Taxonomy" id="1646377"/>
    <lineage>
        <taxon>Bacteria</taxon>
        <taxon>Pseudomonadati</taxon>
        <taxon>Pseudomonadota</taxon>
        <taxon>Gammaproteobacteria</taxon>
        <taxon>Enterobacterales</taxon>
        <taxon>Yersiniaceae</taxon>
        <taxon>Rouxiella</taxon>
    </lineage>
</organism>
<evidence type="ECO:0000313" key="1">
    <source>
        <dbReference type="EMBL" id="ORJ25873.1"/>
    </source>
</evidence>
<dbReference type="AlphaFoldDB" id="A0A1X0WGN1"/>
<dbReference type="STRING" id="1646377.BS640_08260"/>
<proteinExistence type="predicted"/>
<reference evidence="1 2" key="1">
    <citation type="journal article" date="2017" name="Int. J. Syst. Evol. Microbiol.">
        <title>Rouxiella badensis sp. nov. and Rouxiella silvae sp. nov. isolated from peat bog soil in Germany and emendation of the genus description.</title>
        <authorList>
            <person name="Le Fleche-Mateos A."/>
            <person name="Kugler J.H."/>
            <person name="Hansen S.H."/>
            <person name="Syldatk C."/>
            <person name="Hausmann R."/>
            <person name="Lomprez F."/>
            <person name="Vandenbogaert M."/>
            <person name="Manuguerra J.C."/>
            <person name="Grimont P.A."/>
        </authorList>
    </citation>
    <scope>NUCLEOTIDE SEQUENCE [LARGE SCALE GENOMIC DNA]</scope>
    <source>
        <strain evidence="1 2">DSM 100043</strain>
    </source>
</reference>